<keyword evidence="2" id="KW-1133">Transmembrane helix</keyword>
<evidence type="ECO:0000259" key="3">
    <source>
        <dbReference type="Pfam" id="PF20693"/>
    </source>
</evidence>
<dbReference type="AlphaFoldDB" id="A0A6M8B8J0"/>
<evidence type="ECO:0000256" key="2">
    <source>
        <dbReference type="SAM" id="Phobius"/>
    </source>
</evidence>
<keyword evidence="2" id="KW-0472">Membrane</keyword>
<keyword evidence="1" id="KW-0175">Coiled coil</keyword>
<protein>
    <recommendedName>
        <fullName evidence="3">YobI-like P-loop NTPase domain-containing protein</fullName>
    </recommendedName>
</protein>
<feature type="transmembrane region" description="Helical" evidence="2">
    <location>
        <begin position="146"/>
        <end position="166"/>
    </location>
</feature>
<sequence length="1260" mass="142073">MSSSQHTVENSQCQAKTEVESARLRSLCPQYDETRHKAYVDRILQALDDPNIHNIALSGAYGAGKSSILQGLKKYKPSTIFISLSTLGTNLVDNSSNGQLSNHASPAEQANRIQKEIVKQLLYRADPQKLPASRFKRIHGARCSSLIARSASVAAAIALVSLIVGLPDKLPLVSEQPWYDLVIKLLLVSLLLTILLLALGRLLQGTISLDKVAVGPTTVSLSANAETYFDRYLDEIIYFFEITKLRLVVFEDIDRFDNPQIFDQLRELNTLLNNAGQLKRKGQTCPIVFVYAVKDSIFDTWQYPNTTSATDGARRDLATVEVERANRTKFFDLIIPVVSFVTHQSARDLLKQELRDVHPSVSPELINLAAKHVPDLRLLRSACNEYQIYADLLLRDNGLELEHDKLFAMMLYKVVHMRDFEQIRLGASALDEVYKKSVSVIQQKIAQLNEKYDHFEKEVNAENEAENRGEKFTELIKWIVATQNNREKSFYVEVDGNKYAKSQTVTTEFWDKIAHLADNEKLIISPDNYESTFMTIYLTKLDLARFIGRDLVYYSPRTASAERLKWELKKISSEREEFRRATMSNLIEWDTVVPGMASNGEKCSFSKYIRHCLGSRLAADLIRYGYIDRNFVLYTSIYHDTSLSASAMSFKIQHIDAGRMNAIYRLEDHDLKDLLPSLDHDELMQPGAYNIFILDYLLRKPEEMQEYSAAMVDALVRDGHDERQLLQEYFSSEEVTRREQEDKFVALLAPKLPSLFTRIIELEGVPDHRQRHLMDVALRTMADSIDYDTTGLKDFIKASYDQLESLKSGSSVQLDAGIVALLFQKAEVKIPRLGALREDLCEKLIDNQSYEINRANLDTITRGDEISLDWLKMKRQACYEYVTAHLDKYLAALTEDSTVPASALTGNELVGEVVADLANNKSHASSASVDEPVGSTVAEQTFSVLDRVLDKTDKSVMITLGEPVPVKCWPTFAQQGRFAVDTNNTLAYIEACGLDEALAELMVEQGSIESSGKLEYSDYLAIAKPILEADERLIGLDQCIDLVNSLGNAEYIDPDDIEPIAGDMIGRLICSGIIEDDERSYQLARQLDDWSSRESAIASSKKFIDFMTPDIVKDDAAQIVNSKRIGEAVKRKILENPRLYCSCLNSEDLMTIRERAVSCSELRLGEDALMFFAEHYRGATDVIILLVRAIDNLEGTSIQNIVRALGDVYADLLVPGRQEIRVPAARGLEKILDKLKTVGAVSTYKLMKGGKEFKVHRRQK</sequence>
<accession>A0A6M8B8J0</accession>
<dbReference type="InterPro" id="IPR027417">
    <property type="entry name" value="P-loop_NTPase"/>
</dbReference>
<dbReference type="InterPro" id="IPR048428">
    <property type="entry name" value="YobI-NTPase"/>
</dbReference>
<dbReference type="RefSeq" id="WP_159522960.1">
    <property type="nucleotide sequence ID" value="NZ_CP053642.1"/>
</dbReference>
<dbReference type="EMBL" id="CP053642">
    <property type="protein sequence ID" value="QKD79711.1"/>
    <property type="molecule type" value="Genomic_DNA"/>
</dbReference>
<dbReference type="Pfam" id="PF20693">
    <property type="entry name" value="YobI-ATPase"/>
    <property type="match status" value="1"/>
</dbReference>
<dbReference type="Proteomes" id="UP000504752">
    <property type="component" value="Chromosome"/>
</dbReference>
<evidence type="ECO:0000313" key="5">
    <source>
        <dbReference type="Proteomes" id="UP000504752"/>
    </source>
</evidence>
<feature type="transmembrane region" description="Helical" evidence="2">
    <location>
        <begin position="178"/>
        <end position="199"/>
    </location>
</feature>
<organism evidence="4 5">
    <name type="scientific">Actinomyces marmotae</name>
    <dbReference type="NCBI Taxonomy" id="2737173"/>
    <lineage>
        <taxon>Bacteria</taxon>
        <taxon>Bacillati</taxon>
        <taxon>Actinomycetota</taxon>
        <taxon>Actinomycetes</taxon>
        <taxon>Actinomycetales</taxon>
        <taxon>Actinomycetaceae</taxon>
        <taxon>Actinomyces</taxon>
    </lineage>
</organism>
<feature type="domain" description="YobI-like P-loop NTPase" evidence="3">
    <location>
        <begin position="39"/>
        <end position="430"/>
    </location>
</feature>
<dbReference type="KEGG" id="amam:HPC72_05115"/>
<feature type="coiled-coil region" evidence="1">
    <location>
        <begin position="438"/>
        <end position="465"/>
    </location>
</feature>
<gene>
    <name evidence="4" type="ORF">HPC72_05115</name>
</gene>
<proteinExistence type="predicted"/>
<keyword evidence="5" id="KW-1185">Reference proteome</keyword>
<reference evidence="4 5" key="1">
    <citation type="submission" date="2020-05" db="EMBL/GenBank/DDBJ databases">
        <title>Actinomyces sp. zg-325.</title>
        <authorList>
            <person name="Yang C."/>
        </authorList>
    </citation>
    <scope>NUCLEOTIDE SEQUENCE [LARGE SCALE GENOMIC DNA]</scope>
    <source>
        <strain evidence="5">zg-325</strain>
    </source>
</reference>
<dbReference type="SUPFAM" id="SSF52540">
    <property type="entry name" value="P-loop containing nucleoside triphosphate hydrolases"/>
    <property type="match status" value="1"/>
</dbReference>
<evidence type="ECO:0000313" key="4">
    <source>
        <dbReference type="EMBL" id="QKD79711.1"/>
    </source>
</evidence>
<name>A0A6M8B8J0_9ACTO</name>
<keyword evidence="2" id="KW-0812">Transmembrane</keyword>
<evidence type="ECO:0000256" key="1">
    <source>
        <dbReference type="SAM" id="Coils"/>
    </source>
</evidence>